<dbReference type="PANTHER" id="PTHR36930">
    <property type="entry name" value="METAL-SULFUR CLUSTER BIOSYNTHESIS PROTEINS YUAD-RELATED"/>
    <property type="match status" value="1"/>
</dbReference>
<name>A0A4R1NKS8_9RHOB</name>
<dbReference type="AlphaFoldDB" id="A0A4R1NKS8"/>
<evidence type="ECO:0000259" key="1">
    <source>
        <dbReference type="PROSITE" id="PS51340"/>
    </source>
</evidence>
<reference evidence="2 3" key="1">
    <citation type="submission" date="2019-03" db="EMBL/GenBank/DDBJ databases">
        <title>Genomic Encyclopedia of Archaeal and Bacterial Type Strains, Phase II (KMG-II): from individual species to whole genera.</title>
        <authorList>
            <person name="Goeker M."/>
        </authorList>
    </citation>
    <scope>NUCLEOTIDE SEQUENCE [LARGE SCALE GENOMIC DNA]</scope>
    <source>
        <strain evidence="2 3">DSM 26433</strain>
    </source>
</reference>
<keyword evidence="3" id="KW-1185">Reference proteome</keyword>
<dbReference type="OrthoDB" id="9808413at2"/>
<dbReference type="GO" id="GO:0030151">
    <property type="term" value="F:molybdenum ion binding"/>
    <property type="evidence" value="ECO:0007669"/>
    <property type="project" value="InterPro"/>
</dbReference>
<dbReference type="InterPro" id="IPR011037">
    <property type="entry name" value="Pyrv_Knase-like_insert_dom_sf"/>
</dbReference>
<sequence length="199" mass="21525">MPALKPTRFEAEVVWLGRVSDRGTDLQAQGATTLPLAFGGADNESHAGVTRASCVRVSALYPKGTEIVNVRQMSVLSQEELDEIAAEMGLASLDPAWVGASLVIKGIPDFTHVPPNSRLQGPDGVTITIDMENRPCVFPGRVIEGVHEGFGKKFKPAANNRRGVTAWVERPGTLNLGDKLRLFIPDQPVWSELETARAQ</sequence>
<dbReference type="PANTHER" id="PTHR36930:SF1">
    <property type="entry name" value="MOSC DOMAIN-CONTAINING PROTEIN"/>
    <property type="match status" value="1"/>
</dbReference>
<dbReference type="Proteomes" id="UP000295673">
    <property type="component" value="Unassembled WGS sequence"/>
</dbReference>
<proteinExistence type="predicted"/>
<comment type="caution">
    <text evidence="2">The sequence shown here is derived from an EMBL/GenBank/DDBJ whole genome shotgun (WGS) entry which is preliminary data.</text>
</comment>
<dbReference type="EMBL" id="SMGR01000001">
    <property type="protein sequence ID" value="TCL08695.1"/>
    <property type="molecule type" value="Genomic_DNA"/>
</dbReference>
<evidence type="ECO:0000313" key="2">
    <source>
        <dbReference type="EMBL" id="TCL08695.1"/>
    </source>
</evidence>
<organism evidence="2 3">
    <name type="scientific">Shimia isoporae</name>
    <dbReference type="NCBI Taxonomy" id="647720"/>
    <lineage>
        <taxon>Bacteria</taxon>
        <taxon>Pseudomonadati</taxon>
        <taxon>Pseudomonadota</taxon>
        <taxon>Alphaproteobacteria</taxon>
        <taxon>Rhodobacterales</taxon>
        <taxon>Roseobacteraceae</taxon>
    </lineage>
</organism>
<dbReference type="SUPFAM" id="SSF50800">
    <property type="entry name" value="PK beta-barrel domain-like"/>
    <property type="match status" value="1"/>
</dbReference>
<dbReference type="GO" id="GO:0003824">
    <property type="term" value="F:catalytic activity"/>
    <property type="evidence" value="ECO:0007669"/>
    <property type="project" value="InterPro"/>
</dbReference>
<accession>A0A4R1NKS8</accession>
<gene>
    <name evidence="2" type="ORF">BXY66_0733</name>
</gene>
<dbReference type="GO" id="GO:0030170">
    <property type="term" value="F:pyridoxal phosphate binding"/>
    <property type="evidence" value="ECO:0007669"/>
    <property type="project" value="InterPro"/>
</dbReference>
<dbReference type="RefSeq" id="WP_132858800.1">
    <property type="nucleotide sequence ID" value="NZ_SMGR01000001.1"/>
</dbReference>
<protein>
    <submittedName>
        <fullName evidence="2">MOSC domain-containing protein</fullName>
    </submittedName>
</protein>
<evidence type="ECO:0000313" key="3">
    <source>
        <dbReference type="Proteomes" id="UP000295673"/>
    </source>
</evidence>
<dbReference type="Pfam" id="PF03473">
    <property type="entry name" value="MOSC"/>
    <property type="match status" value="1"/>
</dbReference>
<dbReference type="InterPro" id="IPR052716">
    <property type="entry name" value="MOSC_domain"/>
</dbReference>
<dbReference type="PROSITE" id="PS51340">
    <property type="entry name" value="MOSC"/>
    <property type="match status" value="1"/>
</dbReference>
<dbReference type="InterPro" id="IPR005302">
    <property type="entry name" value="MoCF_Sase_C"/>
</dbReference>
<feature type="domain" description="MOSC" evidence="1">
    <location>
        <begin position="5"/>
        <end position="183"/>
    </location>
</feature>
<dbReference type="Gene3D" id="2.40.33.20">
    <property type="entry name" value="PK beta-barrel domain-like"/>
    <property type="match status" value="1"/>
</dbReference>